<gene>
    <name evidence="2" type="ORF">ACFOD9_05815</name>
</gene>
<dbReference type="Gene3D" id="3.10.129.10">
    <property type="entry name" value="Hotdog Thioesterase"/>
    <property type="match status" value="1"/>
</dbReference>
<sequence length="130" mass="14220">MSVPAGYVPYGGNSPFVRHAAQFHRREADGRRWVGCRIGVEQANSEGYAHGGFLAAFADFALADTVMGITLSLTIDYIRPARLGDWIEAEIIERKRSASLVFADAMVCSGRCDLVRISGVFRPFVKRGPA</sequence>
<feature type="domain" description="Thioesterase" evidence="1">
    <location>
        <begin position="47"/>
        <end position="109"/>
    </location>
</feature>
<dbReference type="InterPro" id="IPR029069">
    <property type="entry name" value="HotDog_dom_sf"/>
</dbReference>
<dbReference type="InterPro" id="IPR006683">
    <property type="entry name" value="Thioestr_dom"/>
</dbReference>
<dbReference type="SUPFAM" id="SSF54637">
    <property type="entry name" value="Thioesterase/thiol ester dehydrase-isomerase"/>
    <property type="match status" value="1"/>
</dbReference>
<proteinExistence type="predicted"/>
<evidence type="ECO:0000313" key="3">
    <source>
        <dbReference type="Proteomes" id="UP001595604"/>
    </source>
</evidence>
<organism evidence="2 3">
    <name type="scientific">Novosphingobium bradum</name>
    <dbReference type="NCBI Taxonomy" id="1737444"/>
    <lineage>
        <taxon>Bacteria</taxon>
        <taxon>Pseudomonadati</taxon>
        <taxon>Pseudomonadota</taxon>
        <taxon>Alphaproteobacteria</taxon>
        <taxon>Sphingomonadales</taxon>
        <taxon>Sphingomonadaceae</taxon>
        <taxon>Novosphingobium</taxon>
    </lineage>
</organism>
<dbReference type="RefSeq" id="WP_379509150.1">
    <property type="nucleotide sequence ID" value="NZ_JBHRTQ010000006.1"/>
</dbReference>
<reference evidence="3" key="1">
    <citation type="journal article" date="2019" name="Int. J. Syst. Evol. Microbiol.">
        <title>The Global Catalogue of Microorganisms (GCM) 10K type strain sequencing project: providing services to taxonomists for standard genome sequencing and annotation.</title>
        <authorList>
            <consortium name="The Broad Institute Genomics Platform"/>
            <consortium name="The Broad Institute Genome Sequencing Center for Infectious Disease"/>
            <person name="Wu L."/>
            <person name="Ma J."/>
        </authorList>
    </citation>
    <scope>NUCLEOTIDE SEQUENCE [LARGE SCALE GENOMIC DNA]</scope>
    <source>
        <strain evidence="3">KCTC 42984</strain>
    </source>
</reference>
<accession>A0ABV7IM75</accession>
<evidence type="ECO:0000313" key="2">
    <source>
        <dbReference type="EMBL" id="MFC3173764.1"/>
    </source>
</evidence>
<evidence type="ECO:0000259" key="1">
    <source>
        <dbReference type="Pfam" id="PF03061"/>
    </source>
</evidence>
<comment type="caution">
    <text evidence="2">The sequence shown here is derived from an EMBL/GenBank/DDBJ whole genome shotgun (WGS) entry which is preliminary data.</text>
</comment>
<dbReference type="Pfam" id="PF03061">
    <property type="entry name" value="4HBT"/>
    <property type="match status" value="1"/>
</dbReference>
<keyword evidence="3" id="KW-1185">Reference proteome</keyword>
<dbReference type="EMBL" id="JBHRTQ010000006">
    <property type="protein sequence ID" value="MFC3173764.1"/>
    <property type="molecule type" value="Genomic_DNA"/>
</dbReference>
<name>A0ABV7IM75_9SPHN</name>
<dbReference type="Proteomes" id="UP001595604">
    <property type="component" value="Unassembled WGS sequence"/>
</dbReference>
<protein>
    <submittedName>
        <fullName evidence="2">Hotdog domain-containing protein</fullName>
    </submittedName>
</protein>